<dbReference type="InterPro" id="IPR024250">
    <property type="entry name" value="DUF2711"/>
</dbReference>
<gene>
    <name evidence="1" type="ORF">DP119_03220</name>
</gene>
<evidence type="ECO:0000313" key="2">
    <source>
        <dbReference type="Proteomes" id="UP000251869"/>
    </source>
</evidence>
<dbReference type="AlphaFoldDB" id="A0A365KBH5"/>
<dbReference type="Pfam" id="PF10924">
    <property type="entry name" value="DUF2711"/>
    <property type="match status" value="1"/>
</dbReference>
<evidence type="ECO:0000313" key="1">
    <source>
        <dbReference type="EMBL" id="RAZ69681.1"/>
    </source>
</evidence>
<accession>A0A365KBH5</accession>
<dbReference type="EMBL" id="QLZQ01000001">
    <property type="protein sequence ID" value="RAZ69681.1"/>
    <property type="molecule type" value="Genomic_DNA"/>
</dbReference>
<dbReference type="RefSeq" id="WP_112230784.1">
    <property type="nucleotide sequence ID" value="NZ_QLZQ01000001.1"/>
</dbReference>
<sequence length="234" mass="26940">MEHTRVLPAPHRYAVCAPEGMAVKEFYQGIFEEVFVFFHPFIKPKSSAYDLFDPAADTSRNEIRKNCESVAWKQFLTLAGIDDYKQLDIGLRTSISGLKEEYQDARTAELIHETCMKNGMSAPSEGSFPDIIMNDLLEAFKTLGHEWLWFGDEFCTERKLVYIDELIRDNDMLDQGKNLFTHDNGILITTHWDSHFSFLCSDKETVEQLVRLSGLEGFYCNKHTKIYWSLPSGS</sequence>
<proteinExistence type="predicted"/>
<keyword evidence="2" id="KW-1185">Reference proteome</keyword>
<protein>
    <submittedName>
        <fullName evidence="1">DUF2711 domain-containing protein</fullName>
    </submittedName>
</protein>
<reference evidence="1 2" key="1">
    <citation type="submission" date="2018-06" db="EMBL/GenBank/DDBJ databases">
        <title>The draft genome sequences of strains SCU63 and S1.</title>
        <authorList>
            <person name="Gan L."/>
        </authorList>
    </citation>
    <scope>NUCLEOTIDE SEQUENCE [LARGE SCALE GENOMIC DNA]</scope>
    <source>
        <strain evidence="1 2">S1</strain>
    </source>
</reference>
<dbReference type="OrthoDB" id="9151069at2"/>
<name>A0A365KBH5_9BACL</name>
<dbReference type="Proteomes" id="UP000251869">
    <property type="component" value="Unassembled WGS sequence"/>
</dbReference>
<organism evidence="1 2">
    <name type="scientific">Planococcus maitriensis</name>
    <dbReference type="NCBI Taxonomy" id="221799"/>
    <lineage>
        <taxon>Bacteria</taxon>
        <taxon>Bacillati</taxon>
        <taxon>Bacillota</taxon>
        <taxon>Bacilli</taxon>
        <taxon>Bacillales</taxon>
        <taxon>Caryophanaceae</taxon>
        <taxon>Planococcus</taxon>
    </lineage>
</organism>
<comment type="caution">
    <text evidence="1">The sequence shown here is derived from an EMBL/GenBank/DDBJ whole genome shotgun (WGS) entry which is preliminary data.</text>
</comment>